<sequence length="170" mass="19511">MGGNSTRWNNYVPIKFLWLVFLLGKFWAVDELFWILCFVQCVWGFQRLLSMFLQDVRGLMMVGSMAPYSCSVDLLIKWADNIPFLVATRKIPFKNIFIKYNLTYTLRVTAGHGQGYGSVTFSMVERISRVSEWISDTSSTSVEACISNQQKKAWGQENVNFYKEAELGDG</sequence>
<name>A0AA38TMM0_9ASTR</name>
<accession>A0AA38TMM0</accession>
<dbReference type="AlphaFoldDB" id="A0AA38TMM0"/>
<evidence type="ECO:0000313" key="1">
    <source>
        <dbReference type="EMBL" id="KAJ9562824.1"/>
    </source>
</evidence>
<dbReference type="Proteomes" id="UP001172457">
    <property type="component" value="Chromosome 2"/>
</dbReference>
<comment type="caution">
    <text evidence="1">The sequence shown here is derived from an EMBL/GenBank/DDBJ whole genome shotgun (WGS) entry which is preliminary data.</text>
</comment>
<evidence type="ECO:0000313" key="2">
    <source>
        <dbReference type="Proteomes" id="UP001172457"/>
    </source>
</evidence>
<organism evidence="1 2">
    <name type="scientific">Centaurea solstitialis</name>
    <name type="common">yellow star-thistle</name>
    <dbReference type="NCBI Taxonomy" id="347529"/>
    <lineage>
        <taxon>Eukaryota</taxon>
        <taxon>Viridiplantae</taxon>
        <taxon>Streptophyta</taxon>
        <taxon>Embryophyta</taxon>
        <taxon>Tracheophyta</taxon>
        <taxon>Spermatophyta</taxon>
        <taxon>Magnoliopsida</taxon>
        <taxon>eudicotyledons</taxon>
        <taxon>Gunneridae</taxon>
        <taxon>Pentapetalae</taxon>
        <taxon>asterids</taxon>
        <taxon>campanulids</taxon>
        <taxon>Asterales</taxon>
        <taxon>Asteraceae</taxon>
        <taxon>Carduoideae</taxon>
        <taxon>Cardueae</taxon>
        <taxon>Centaureinae</taxon>
        <taxon>Centaurea</taxon>
    </lineage>
</organism>
<proteinExistence type="predicted"/>
<dbReference type="EMBL" id="JARYMX010000002">
    <property type="protein sequence ID" value="KAJ9562824.1"/>
    <property type="molecule type" value="Genomic_DNA"/>
</dbReference>
<reference evidence="1" key="1">
    <citation type="submission" date="2023-03" db="EMBL/GenBank/DDBJ databases">
        <title>Chromosome-scale reference genome and RAD-based genetic map of yellow starthistle (Centaurea solstitialis) reveal putative structural variation and QTLs associated with invader traits.</title>
        <authorList>
            <person name="Reatini B."/>
            <person name="Cang F.A."/>
            <person name="Jiang Q."/>
            <person name="Mckibben M.T.W."/>
            <person name="Barker M.S."/>
            <person name="Rieseberg L.H."/>
            <person name="Dlugosch K.M."/>
        </authorList>
    </citation>
    <scope>NUCLEOTIDE SEQUENCE</scope>
    <source>
        <strain evidence="1">CAN-66</strain>
        <tissue evidence="1">Leaf</tissue>
    </source>
</reference>
<gene>
    <name evidence="1" type="ORF">OSB04_007984</name>
</gene>
<protein>
    <submittedName>
        <fullName evidence="1">Uncharacterized protein</fullName>
    </submittedName>
</protein>
<keyword evidence="2" id="KW-1185">Reference proteome</keyword>